<dbReference type="InterPro" id="IPR006218">
    <property type="entry name" value="DAHP1/KDSA"/>
</dbReference>
<dbReference type="EMBL" id="RKRE01000003">
    <property type="protein sequence ID" value="RPF42690.1"/>
    <property type="molecule type" value="Genomic_DNA"/>
</dbReference>
<dbReference type="InterPro" id="IPR013785">
    <property type="entry name" value="Aldolase_TIM"/>
</dbReference>
<protein>
    <submittedName>
        <fullName evidence="4">3-deoxy-D-arabinoheptulosonate-7-phosphate synthase</fullName>
    </submittedName>
</protein>
<evidence type="ECO:0000259" key="2">
    <source>
        <dbReference type="Pfam" id="PF00793"/>
    </source>
</evidence>
<dbReference type="SUPFAM" id="SSF51569">
    <property type="entry name" value="Aldolase"/>
    <property type="match status" value="1"/>
</dbReference>
<dbReference type="PANTHER" id="PTHR43018:SF2">
    <property type="entry name" value="PHOSPHO-2-DEHYDRO-3-DEOXYHEPTONATE ALDOLASE"/>
    <property type="match status" value="1"/>
</dbReference>
<feature type="domain" description="DAHP synthetase I/KDSA" evidence="2">
    <location>
        <begin position="87"/>
        <end position="326"/>
    </location>
</feature>
<dbReference type="NCBIfam" id="TIGR01361">
    <property type="entry name" value="DAHP_synth_Bsub"/>
    <property type="match status" value="1"/>
</dbReference>
<keyword evidence="1" id="KW-0808">Transferase</keyword>
<dbReference type="NCBIfam" id="NF009239">
    <property type="entry name" value="PRK12595.1"/>
    <property type="match status" value="1"/>
</dbReference>
<dbReference type="PANTHER" id="PTHR43018">
    <property type="entry name" value="PHOSPHO-2-DEHYDRO-3-DEOXYHEPTONATE ALDOLASE"/>
    <property type="match status" value="1"/>
</dbReference>
<keyword evidence="5" id="KW-1185">Reference proteome</keyword>
<feature type="domain" description="DAHP synthase ferredoxin-like" evidence="3">
    <location>
        <begin position="1"/>
        <end position="66"/>
    </location>
</feature>
<name>A0A3N5AFF0_9THEO</name>
<evidence type="ECO:0000313" key="4">
    <source>
        <dbReference type="EMBL" id="RPF42690.1"/>
    </source>
</evidence>
<dbReference type="NCBIfam" id="NF006421">
    <property type="entry name" value="PRK08673.1"/>
    <property type="match status" value="1"/>
</dbReference>
<evidence type="ECO:0000259" key="3">
    <source>
        <dbReference type="Pfam" id="PF18152"/>
    </source>
</evidence>
<gene>
    <name evidence="4" type="ORF">EDD75_1797</name>
</gene>
<reference evidence="4 5" key="1">
    <citation type="submission" date="2018-11" db="EMBL/GenBank/DDBJ databases">
        <title>Genomic Encyclopedia of Type Strains, Phase IV (KMG-IV): sequencing the most valuable type-strain genomes for metagenomic binning, comparative biology and taxonomic classification.</title>
        <authorList>
            <person name="Goeker M."/>
        </authorList>
    </citation>
    <scope>NUCLEOTIDE SEQUENCE [LARGE SCALE GENOMIC DNA]</scope>
    <source>
        <strain evidence="4 5">DSM 102936</strain>
    </source>
</reference>
<comment type="caution">
    <text evidence="4">The sequence shown here is derived from an EMBL/GenBank/DDBJ whole genome shotgun (WGS) entry which is preliminary data.</text>
</comment>
<dbReference type="GO" id="GO:0009073">
    <property type="term" value="P:aromatic amino acid family biosynthetic process"/>
    <property type="evidence" value="ECO:0007669"/>
    <property type="project" value="InterPro"/>
</dbReference>
<evidence type="ECO:0000256" key="1">
    <source>
        <dbReference type="ARBA" id="ARBA00022679"/>
    </source>
</evidence>
<dbReference type="Pfam" id="PF00793">
    <property type="entry name" value="DAHP_synth_1"/>
    <property type="match status" value="1"/>
</dbReference>
<dbReference type="Gene3D" id="3.30.70.1140">
    <property type="entry name" value="Phospho-2-dehydro-3-deoxyheptonate aldolase, domain 1"/>
    <property type="match status" value="1"/>
</dbReference>
<dbReference type="InterPro" id="IPR041071">
    <property type="entry name" value="DAHP_snth_FXD"/>
</dbReference>
<dbReference type="Gene3D" id="3.20.20.70">
    <property type="entry name" value="Aldolase class I"/>
    <property type="match status" value="1"/>
</dbReference>
<dbReference type="Pfam" id="PF18152">
    <property type="entry name" value="DAHP_snth_FXD"/>
    <property type="match status" value="1"/>
</dbReference>
<sequence>MIVVMQKGASRGEIVAVEERLRDLGFQTHPIYGVERTVIGAIGDKRDSHFEVILNLPGVERIVPILRPYKLVAREVKPETTAVRAGRVTIGGAEVVVIAGPCAVENELQLITAAKAVKEAGAHILRGGAFKPRTSPYSFQGLEEEGLKLLARAREATGLPVVTEVVDTRDVELVARYADILQVGARNMQNFRLLREVGQAKKPVLLKRGLAATVEEWLMAAEYIAAAGNHEIILCERGIRTFETSLRNTLDVSAIPLVKELSHLPVIVDPSHATGNYRLVTPLARAAVAAGADGLMVEVHPDPARALCDGPQSLTPARFAALMEEIGRVAVAVGRVAREADGKVKKQAGG</sequence>
<dbReference type="AlphaFoldDB" id="A0A3N5AFF0"/>
<dbReference type="OrthoDB" id="9780456at2"/>
<dbReference type="GO" id="GO:0016740">
    <property type="term" value="F:transferase activity"/>
    <property type="evidence" value="ECO:0007669"/>
    <property type="project" value="UniProtKB-KW"/>
</dbReference>
<evidence type="ECO:0000313" key="5">
    <source>
        <dbReference type="Proteomes" id="UP000282654"/>
    </source>
</evidence>
<accession>A0A3N5AFF0</accession>
<proteinExistence type="predicted"/>
<dbReference type="GO" id="GO:0016832">
    <property type="term" value="F:aldehyde-lyase activity"/>
    <property type="evidence" value="ECO:0007669"/>
    <property type="project" value="InterPro"/>
</dbReference>
<dbReference type="RefSeq" id="WP_123931213.1">
    <property type="nucleotide sequence ID" value="NZ_RKRE01000003.1"/>
</dbReference>
<dbReference type="InterPro" id="IPR006268">
    <property type="entry name" value="DAHP_syn_2"/>
</dbReference>
<organism evidence="4 5">
    <name type="scientific">Thermodesulfitimonas autotrophica</name>
    <dbReference type="NCBI Taxonomy" id="1894989"/>
    <lineage>
        <taxon>Bacteria</taxon>
        <taxon>Bacillati</taxon>
        <taxon>Bacillota</taxon>
        <taxon>Clostridia</taxon>
        <taxon>Thermoanaerobacterales</taxon>
        <taxon>Thermoanaerobacteraceae</taxon>
        <taxon>Thermodesulfitimonas</taxon>
    </lineage>
</organism>
<dbReference type="Proteomes" id="UP000282654">
    <property type="component" value="Unassembled WGS sequence"/>
</dbReference>
<dbReference type="InterPro" id="IPR052899">
    <property type="entry name" value="Class-I_DAHP_synthase"/>
</dbReference>